<name>A0ACC2UP75_9FUNG</name>
<gene>
    <name evidence="1" type="primary">CRZ1_1</name>
    <name evidence="1" type="ORF">DSO57_1023730</name>
</gene>
<sequence length="200" mass="23260">MMYPSEESYMPPLDVLMPQQWDLNHDQFYPLRFMPCADSFEYSLPRNYQQLMERPAEYLPSQRSRKPRKSKTVPDLNHSPAMGSTDPLADIDAPKQRLAASFRCDFEGCGKSFTRPYNLKAHARIHTQERPFSCLVCHYAFSRLHDMKRHMNLHSGIKPFQCPHCAKSFARLDALNRHVKKDAGTCSTVTRTKFNRTNTM</sequence>
<proteinExistence type="predicted"/>
<dbReference type="EMBL" id="QTSX02000125">
    <property type="protein sequence ID" value="KAJ9088381.1"/>
    <property type="molecule type" value="Genomic_DNA"/>
</dbReference>
<accession>A0ACC2UP75</accession>
<organism evidence="1 2">
    <name type="scientific">Entomophthora muscae</name>
    <dbReference type="NCBI Taxonomy" id="34485"/>
    <lineage>
        <taxon>Eukaryota</taxon>
        <taxon>Fungi</taxon>
        <taxon>Fungi incertae sedis</taxon>
        <taxon>Zoopagomycota</taxon>
        <taxon>Entomophthoromycotina</taxon>
        <taxon>Entomophthoromycetes</taxon>
        <taxon>Entomophthorales</taxon>
        <taxon>Entomophthoraceae</taxon>
        <taxon>Entomophthora</taxon>
    </lineage>
</organism>
<keyword evidence="2" id="KW-1185">Reference proteome</keyword>
<reference evidence="1" key="1">
    <citation type="submission" date="2022-04" db="EMBL/GenBank/DDBJ databases">
        <title>Genome of the entomopathogenic fungus Entomophthora muscae.</title>
        <authorList>
            <person name="Elya C."/>
            <person name="Lovett B.R."/>
            <person name="Lee E."/>
            <person name="Macias A.M."/>
            <person name="Hajek A.E."/>
            <person name="De Bivort B.L."/>
            <person name="Kasson M.T."/>
            <person name="De Fine Licht H.H."/>
            <person name="Stajich J.E."/>
        </authorList>
    </citation>
    <scope>NUCLEOTIDE SEQUENCE</scope>
    <source>
        <strain evidence="1">Berkeley</strain>
    </source>
</reference>
<keyword evidence="1" id="KW-0238">DNA-binding</keyword>
<evidence type="ECO:0000313" key="2">
    <source>
        <dbReference type="Proteomes" id="UP001165960"/>
    </source>
</evidence>
<evidence type="ECO:0000313" key="1">
    <source>
        <dbReference type="EMBL" id="KAJ9088381.1"/>
    </source>
</evidence>
<protein>
    <submittedName>
        <fullName evidence="1">DNA-binding transcription factor</fullName>
    </submittedName>
</protein>
<dbReference type="Proteomes" id="UP001165960">
    <property type="component" value="Unassembled WGS sequence"/>
</dbReference>
<comment type="caution">
    <text evidence="1">The sequence shown here is derived from an EMBL/GenBank/DDBJ whole genome shotgun (WGS) entry which is preliminary data.</text>
</comment>